<dbReference type="PANTHER" id="PTHR22770:SF47">
    <property type="entry name" value="E3 UBIQUITIN-PROTEIN LIGASE RNF216"/>
    <property type="match status" value="1"/>
</dbReference>
<evidence type="ECO:0000256" key="2">
    <source>
        <dbReference type="ARBA" id="ARBA00022679"/>
    </source>
</evidence>
<feature type="domain" description="RING-type" evidence="10">
    <location>
        <begin position="300"/>
        <end position="501"/>
    </location>
</feature>
<reference evidence="11 12" key="1">
    <citation type="submission" date="2024-02" db="EMBL/GenBank/DDBJ databases">
        <title>De novo assembly and annotation of 12 fungi associated with fruit tree decline syndrome in Ontario, Canada.</title>
        <authorList>
            <person name="Sulman M."/>
            <person name="Ellouze W."/>
            <person name="Ilyukhin E."/>
        </authorList>
    </citation>
    <scope>NUCLEOTIDE SEQUENCE [LARGE SCALE GENOMIC DNA]</scope>
    <source>
        <strain evidence="11 12">M97-236</strain>
    </source>
</reference>
<dbReference type="InterPro" id="IPR047546">
    <property type="entry name" value="Rcat_RBR_RNF216"/>
</dbReference>
<evidence type="ECO:0000256" key="3">
    <source>
        <dbReference type="ARBA" id="ARBA00022723"/>
    </source>
</evidence>
<gene>
    <name evidence="11" type="ORF">SLS59_003894</name>
</gene>
<feature type="coiled-coil region" evidence="8">
    <location>
        <begin position="264"/>
        <end position="300"/>
    </location>
</feature>
<evidence type="ECO:0000313" key="12">
    <source>
        <dbReference type="Proteomes" id="UP001521222"/>
    </source>
</evidence>
<keyword evidence="12" id="KW-1185">Reference proteome</keyword>
<keyword evidence="7" id="KW-0862">Zinc</keyword>
<keyword evidence="2" id="KW-0808">Transferase</keyword>
<dbReference type="Gene3D" id="1.20.120.1750">
    <property type="match status" value="1"/>
</dbReference>
<accession>A0ABR3RJT2</accession>
<dbReference type="InterPro" id="IPR044066">
    <property type="entry name" value="TRIAD_supradom"/>
</dbReference>
<dbReference type="SUPFAM" id="SSF57850">
    <property type="entry name" value="RING/U-box"/>
    <property type="match status" value="1"/>
</dbReference>
<evidence type="ECO:0000256" key="5">
    <source>
        <dbReference type="ARBA" id="ARBA00022771"/>
    </source>
</evidence>
<proteinExistence type="predicted"/>
<dbReference type="Pfam" id="PF26200">
    <property type="entry name" value="Rcat_RNF216"/>
    <property type="match status" value="1"/>
</dbReference>
<feature type="region of interest" description="Disordered" evidence="9">
    <location>
        <begin position="158"/>
        <end position="182"/>
    </location>
</feature>
<name>A0ABR3RJT2_9PLEO</name>
<dbReference type="CDD" id="cd20339">
    <property type="entry name" value="BRcat_RBR_RNF216"/>
    <property type="match status" value="1"/>
</dbReference>
<evidence type="ECO:0000259" key="10">
    <source>
        <dbReference type="PROSITE" id="PS51873"/>
    </source>
</evidence>
<evidence type="ECO:0000256" key="6">
    <source>
        <dbReference type="ARBA" id="ARBA00022786"/>
    </source>
</evidence>
<comment type="pathway">
    <text evidence="1">Protein modification; protein ubiquitination.</text>
</comment>
<dbReference type="PROSITE" id="PS51873">
    <property type="entry name" value="TRIAD"/>
    <property type="match status" value="1"/>
</dbReference>
<keyword evidence="8" id="KW-0175">Coiled coil</keyword>
<evidence type="ECO:0000256" key="7">
    <source>
        <dbReference type="ARBA" id="ARBA00022833"/>
    </source>
</evidence>
<evidence type="ECO:0000256" key="4">
    <source>
        <dbReference type="ARBA" id="ARBA00022737"/>
    </source>
</evidence>
<keyword evidence="4" id="KW-0677">Repeat</keyword>
<evidence type="ECO:0000256" key="9">
    <source>
        <dbReference type="SAM" id="MobiDB-lite"/>
    </source>
</evidence>
<comment type="caution">
    <text evidence="11">The sequence shown here is derived from an EMBL/GenBank/DDBJ whole genome shotgun (WGS) entry which is preliminary data.</text>
</comment>
<sequence length="720" mass="81358">MVQPAIRHHYQVIDLVSEDEEGDFSDEGLAFYDARSVGEPGDDGPSLDLDNLHALQQPEIDQHESIDLTAIPDIDVPPSDSGLRIAEDAESSNAQHGGELITEAVCLQSVLDVFPDVSVNHVLTLIQEITTDLTRTKRDSETIVNKLLEGVYPKEADAAGKKRRRADSNDISEYEKDERDPGLLSYDTDAADLLKDKFLNVPARHITNVLKQHKTLFKTYLVLEGQVRNYQRITAAFARPPRPRNKRGTELILIERGSQLPKELRAVRKKLENQEAKRRKVEEQEQAEEANLQRARMTNQMGECQCCFTELPLNRMISCGGKDAHLFCVDCPKSYIETEMGLSKCRPLQQVLHEKTFERLEHMQQQQDLAAAGLDFLSECPFCDFKAELPPVEVDREFRCQNTKCGKTSCRLCDKETHIPLTCDEAKKDVQLTLRHVVEEAMTAALIRKCNKCKHPFVKEYGCNKMTCSNCNNKQCYICSKNVNGYEHFGDPNKGRCALNDNVEDVHEQAVKKAADEAMVQVKAENPGLSEADLMVQVTDRVKRAETARRGRAAERLNEFPYEMLGDQLVNRPGFLGVAPPPPRAAAQPARRRAEDRALDDQTRRLDKDMAVRRRRLREMEERYNELGRLVEEAHEQDNVRRGRVGQRPGPANPLNQHIRHAPQANMQQADVGAVGGGLAFGGLDANRALNPFAIDGDRAAEIREMNRFFQEQLRNVPQQ</sequence>
<dbReference type="InterPro" id="IPR051628">
    <property type="entry name" value="LUBAC_E3_Ligases"/>
</dbReference>
<dbReference type="InterPro" id="IPR047545">
    <property type="entry name" value="BRcat_RBR_RNF216"/>
</dbReference>
<organism evidence="11 12">
    <name type="scientific">Nothophoma quercina</name>
    <dbReference type="NCBI Taxonomy" id="749835"/>
    <lineage>
        <taxon>Eukaryota</taxon>
        <taxon>Fungi</taxon>
        <taxon>Dikarya</taxon>
        <taxon>Ascomycota</taxon>
        <taxon>Pezizomycotina</taxon>
        <taxon>Dothideomycetes</taxon>
        <taxon>Pleosporomycetidae</taxon>
        <taxon>Pleosporales</taxon>
        <taxon>Pleosporineae</taxon>
        <taxon>Didymellaceae</taxon>
        <taxon>Nothophoma</taxon>
    </lineage>
</organism>
<keyword evidence="5" id="KW-0863">Zinc-finger</keyword>
<dbReference type="EMBL" id="JAKIXB020000010">
    <property type="protein sequence ID" value="KAL1604699.1"/>
    <property type="molecule type" value="Genomic_DNA"/>
</dbReference>
<dbReference type="Proteomes" id="UP001521222">
    <property type="component" value="Unassembled WGS sequence"/>
</dbReference>
<evidence type="ECO:0000256" key="1">
    <source>
        <dbReference type="ARBA" id="ARBA00004906"/>
    </source>
</evidence>
<dbReference type="CDD" id="cd20353">
    <property type="entry name" value="Rcat_RBR_RNF216"/>
    <property type="match status" value="1"/>
</dbReference>
<dbReference type="PANTHER" id="PTHR22770">
    <property type="entry name" value="UBIQUITIN CONJUGATING ENZYME 7 INTERACTING PROTEIN-RELATED"/>
    <property type="match status" value="1"/>
</dbReference>
<protein>
    <recommendedName>
        <fullName evidence="10">RING-type domain-containing protein</fullName>
    </recommendedName>
</protein>
<evidence type="ECO:0000313" key="11">
    <source>
        <dbReference type="EMBL" id="KAL1604699.1"/>
    </source>
</evidence>
<keyword evidence="6" id="KW-0833">Ubl conjugation pathway</keyword>
<evidence type="ECO:0000256" key="8">
    <source>
        <dbReference type="SAM" id="Coils"/>
    </source>
</evidence>
<keyword evidence="3" id="KW-0479">Metal-binding</keyword>